<dbReference type="AlphaFoldDB" id="A0AAD0AFC6"/>
<organism evidence="1 2">
    <name type="scientific">Bifidobacterium asteroides DSM 20089</name>
    <dbReference type="NCBI Taxonomy" id="1437594"/>
    <lineage>
        <taxon>Bacteria</taxon>
        <taxon>Bacillati</taxon>
        <taxon>Actinomycetota</taxon>
        <taxon>Actinomycetes</taxon>
        <taxon>Bifidobacteriales</taxon>
        <taxon>Bifidobacteriaceae</taxon>
        <taxon>Bifidobacterium</taxon>
    </lineage>
</organism>
<proteinExistence type="predicted"/>
<evidence type="ECO:0000313" key="2">
    <source>
        <dbReference type="Proteomes" id="UP000224056"/>
    </source>
</evidence>
<dbReference type="GeneID" id="93051326"/>
<dbReference type="Proteomes" id="UP000224056">
    <property type="component" value="Chromosome"/>
</dbReference>
<accession>A0AAD0AFC6</accession>
<protein>
    <submittedName>
        <fullName evidence="1">Uncharacterized protein</fullName>
    </submittedName>
</protein>
<dbReference type="RefSeq" id="WP_015021088.1">
    <property type="nucleotide sequence ID" value="NZ_CP017696.1"/>
</dbReference>
<name>A0AAD0AFC6_9BIFI</name>
<reference evidence="1 2" key="1">
    <citation type="submission" date="2016-10" db="EMBL/GenBank/DDBJ databases">
        <title>The whole genome sequencing and assembly of B. asteroides DSM 20089 strain.</title>
        <authorList>
            <person name="Lee Y.-J."/>
            <person name="Park M.-K."/>
            <person name="Yi H."/>
            <person name="Bahn Y.-S."/>
            <person name="Kim J.F."/>
            <person name="Lee D.-W."/>
        </authorList>
    </citation>
    <scope>NUCLEOTIDE SEQUENCE [LARGE SCALE GENOMIC DNA]</scope>
    <source>
        <strain evidence="1 2">DSM 20089</strain>
    </source>
</reference>
<sequence length="87" mass="9340">MADSDGKVLDGEQTRNDLTKTLDSAKNVFNDKQSVFKIFSDAKAELNAKVKAVNDAVPAKAQADAQAAQDIALGRGAFSNAGDWWRI</sequence>
<evidence type="ECO:0000313" key="1">
    <source>
        <dbReference type="EMBL" id="ATO42061.1"/>
    </source>
</evidence>
<gene>
    <name evidence="1" type="ORF">BA20089_08035</name>
</gene>
<dbReference type="EMBL" id="CP017696">
    <property type="protein sequence ID" value="ATO42061.1"/>
    <property type="molecule type" value="Genomic_DNA"/>
</dbReference>